<dbReference type="SUPFAM" id="SSF47986">
    <property type="entry name" value="DEATH domain"/>
    <property type="match status" value="1"/>
</dbReference>
<keyword evidence="4" id="KW-1185">Reference proteome</keyword>
<gene>
    <name evidence="3" type="ORF">PLOB_00021227</name>
</gene>
<dbReference type="PANTHER" id="PTHR15034:SF5">
    <property type="entry name" value="DEATH DOMAIN-CONTAINING PROTEIN CRADD"/>
    <property type="match status" value="1"/>
</dbReference>
<proteinExistence type="predicted"/>
<dbReference type="InterPro" id="IPR011029">
    <property type="entry name" value="DEATH-like_dom_sf"/>
</dbReference>
<dbReference type="CDD" id="cd01671">
    <property type="entry name" value="CARD"/>
    <property type="match status" value="1"/>
</dbReference>
<comment type="caution">
    <text evidence="3">The sequence shown here is derived from an EMBL/GenBank/DDBJ whole genome shotgun (WGS) entry which is preliminary data.</text>
</comment>
<sequence>MDDKQEKVLSENWRVLRKCLEPKKLLPHLETVLDYEDKETIKNQTNRTDQSDLLLDILHRRGPRAFDCFVKALQKEKTQDYLAHLLKKQIENKRLEIEQENLKIQTEQLKTKLQSFEENKRLRKWKKSEAVEQLTPKTFHNQM</sequence>
<accession>A0ABN8RLS3</accession>
<evidence type="ECO:0000313" key="4">
    <source>
        <dbReference type="Proteomes" id="UP001159405"/>
    </source>
</evidence>
<dbReference type="PROSITE" id="PS50209">
    <property type="entry name" value="CARD"/>
    <property type="match status" value="1"/>
</dbReference>
<dbReference type="Gene3D" id="1.10.533.10">
    <property type="entry name" value="Death Domain, Fas"/>
    <property type="match status" value="1"/>
</dbReference>
<evidence type="ECO:0000259" key="2">
    <source>
        <dbReference type="PROSITE" id="PS50209"/>
    </source>
</evidence>
<dbReference type="Pfam" id="PF00619">
    <property type="entry name" value="CARD"/>
    <property type="match status" value="1"/>
</dbReference>
<protein>
    <recommendedName>
        <fullName evidence="2">CARD domain-containing protein</fullName>
    </recommendedName>
</protein>
<evidence type="ECO:0000256" key="1">
    <source>
        <dbReference type="SAM" id="Coils"/>
    </source>
</evidence>
<name>A0ABN8RLS3_9CNID</name>
<dbReference type="InterPro" id="IPR037939">
    <property type="entry name" value="CRADD"/>
</dbReference>
<feature type="coiled-coil region" evidence="1">
    <location>
        <begin position="83"/>
        <end position="119"/>
    </location>
</feature>
<keyword evidence="1" id="KW-0175">Coiled coil</keyword>
<dbReference type="InterPro" id="IPR001315">
    <property type="entry name" value="CARD"/>
</dbReference>
<dbReference type="EMBL" id="CALNXK010000248">
    <property type="protein sequence ID" value="CAH3179004.1"/>
    <property type="molecule type" value="Genomic_DNA"/>
</dbReference>
<organism evidence="3 4">
    <name type="scientific">Porites lobata</name>
    <dbReference type="NCBI Taxonomy" id="104759"/>
    <lineage>
        <taxon>Eukaryota</taxon>
        <taxon>Metazoa</taxon>
        <taxon>Cnidaria</taxon>
        <taxon>Anthozoa</taxon>
        <taxon>Hexacorallia</taxon>
        <taxon>Scleractinia</taxon>
        <taxon>Fungiina</taxon>
        <taxon>Poritidae</taxon>
        <taxon>Porites</taxon>
    </lineage>
</organism>
<evidence type="ECO:0000313" key="3">
    <source>
        <dbReference type="EMBL" id="CAH3179004.1"/>
    </source>
</evidence>
<feature type="domain" description="CARD" evidence="2">
    <location>
        <begin position="1"/>
        <end position="89"/>
    </location>
</feature>
<dbReference type="PANTHER" id="PTHR15034">
    <property type="entry name" value="DEATH DOMAIN-CONTAINING PROTEIN CRADD"/>
    <property type="match status" value="1"/>
</dbReference>
<dbReference type="Proteomes" id="UP001159405">
    <property type="component" value="Unassembled WGS sequence"/>
</dbReference>
<reference evidence="3 4" key="1">
    <citation type="submission" date="2022-05" db="EMBL/GenBank/DDBJ databases">
        <authorList>
            <consortium name="Genoscope - CEA"/>
            <person name="William W."/>
        </authorList>
    </citation>
    <scope>NUCLEOTIDE SEQUENCE [LARGE SCALE GENOMIC DNA]</scope>
</reference>